<dbReference type="PaxDb" id="3218-PP1S88_107V6.1"/>
<evidence type="ECO:0000313" key="3">
    <source>
        <dbReference type="Proteomes" id="UP000006727"/>
    </source>
</evidence>
<gene>
    <name evidence="1" type="ORF">PHYPA_029660</name>
</gene>
<sequence>MDSRQYLQILNQAPSRIVAIKVNDPSGSQSLNLEFRWKQGAVEI</sequence>
<dbReference type="Gramene" id="Pp3c25_6250V3.1">
    <property type="protein sequence ID" value="Pp3c25_6250V3.1"/>
    <property type="gene ID" value="Pp3c25_6250"/>
</dbReference>
<reference evidence="2" key="3">
    <citation type="submission" date="2020-12" db="UniProtKB">
        <authorList>
            <consortium name="EnsemblPlants"/>
        </authorList>
    </citation>
    <scope>IDENTIFICATION</scope>
</reference>
<evidence type="ECO:0000313" key="2">
    <source>
        <dbReference type="EnsemblPlants" id="Pp3c25_6250V3.1"/>
    </source>
</evidence>
<proteinExistence type="predicted"/>
<dbReference type="Gramene" id="Pp3c25_6250V3.2">
    <property type="protein sequence ID" value="Pp3c25_6250V3.2"/>
    <property type="gene ID" value="Pp3c25_6250"/>
</dbReference>
<dbReference type="Proteomes" id="UP000006727">
    <property type="component" value="Chromosome 25"/>
</dbReference>
<evidence type="ECO:0000313" key="1">
    <source>
        <dbReference type="EMBL" id="PNR27508.1"/>
    </source>
</evidence>
<dbReference type="Gramene" id="Pp3c25_6250V3.3">
    <property type="protein sequence ID" value="Pp3c25_6250V3.3"/>
    <property type="gene ID" value="Pp3c25_6250"/>
</dbReference>
<reference evidence="1 3" key="2">
    <citation type="journal article" date="2018" name="Plant J.">
        <title>The Physcomitrella patens chromosome-scale assembly reveals moss genome structure and evolution.</title>
        <authorList>
            <person name="Lang D."/>
            <person name="Ullrich K.K."/>
            <person name="Murat F."/>
            <person name="Fuchs J."/>
            <person name="Jenkins J."/>
            <person name="Haas F.B."/>
            <person name="Piednoel M."/>
            <person name="Gundlach H."/>
            <person name="Van Bel M."/>
            <person name="Meyberg R."/>
            <person name="Vives C."/>
            <person name="Morata J."/>
            <person name="Symeonidi A."/>
            <person name="Hiss M."/>
            <person name="Muchero W."/>
            <person name="Kamisugi Y."/>
            <person name="Saleh O."/>
            <person name="Blanc G."/>
            <person name="Decker E.L."/>
            <person name="van Gessel N."/>
            <person name="Grimwood J."/>
            <person name="Hayes R.D."/>
            <person name="Graham S.W."/>
            <person name="Gunter L.E."/>
            <person name="McDaniel S.F."/>
            <person name="Hoernstein S.N.W."/>
            <person name="Larsson A."/>
            <person name="Li F.W."/>
            <person name="Perroud P.F."/>
            <person name="Phillips J."/>
            <person name="Ranjan P."/>
            <person name="Rokshar D.S."/>
            <person name="Rothfels C.J."/>
            <person name="Schneider L."/>
            <person name="Shu S."/>
            <person name="Stevenson D.W."/>
            <person name="Thummler F."/>
            <person name="Tillich M."/>
            <person name="Villarreal Aguilar J.C."/>
            <person name="Widiez T."/>
            <person name="Wong G.K."/>
            <person name="Wymore A."/>
            <person name="Zhang Y."/>
            <person name="Zimmer A.D."/>
            <person name="Quatrano R.S."/>
            <person name="Mayer K.F.X."/>
            <person name="Goodstein D."/>
            <person name="Casacuberta J.M."/>
            <person name="Vandepoele K."/>
            <person name="Reski R."/>
            <person name="Cuming A.C."/>
            <person name="Tuskan G.A."/>
            <person name="Maumus F."/>
            <person name="Salse J."/>
            <person name="Schmutz J."/>
            <person name="Rensing S.A."/>
        </authorList>
    </citation>
    <scope>NUCLEOTIDE SEQUENCE [LARGE SCALE GENOMIC DNA]</scope>
    <source>
        <strain evidence="2 3">cv. Gransden 2004</strain>
    </source>
</reference>
<protein>
    <submittedName>
        <fullName evidence="1 2">Uncharacterized protein</fullName>
    </submittedName>
</protein>
<dbReference type="EnsemblPlants" id="Pp3c25_6250V3.1">
    <property type="protein sequence ID" value="Pp3c25_6250V3.1"/>
    <property type="gene ID" value="Pp3c25_6250"/>
</dbReference>
<name>A0A2K1IE00_PHYPA</name>
<dbReference type="AlphaFoldDB" id="A0A2K1IE00"/>
<dbReference type="EnsemblPlants" id="Pp3c25_6250V3.3">
    <property type="protein sequence ID" value="Pp3c25_6250V3.3"/>
    <property type="gene ID" value="Pp3c25_6250"/>
</dbReference>
<dbReference type="EMBL" id="ABEU02000025">
    <property type="protein sequence ID" value="PNR27508.1"/>
    <property type="molecule type" value="Genomic_DNA"/>
</dbReference>
<accession>A0A2K1IE00</accession>
<dbReference type="InParanoid" id="A0A2K1IE00"/>
<organism evidence="1">
    <name type="scientific">Physcomitrium patens</name>
    <name type="common">Spreading-leaved earth moss</name>
    <name type="synonym">Physcomitrella patens</name>
    <dbReference type="NCBI Taxonomy" id="3218"/>
    <lineage>
        <taxon>Eukaryota</taxon>
        <taxon>Viridiplantae</taxon>
        <taxon>Streptophyta</taxon>
        <taxon>Embryophyta</taxon>
        <taxon>Bryophyta</taxon>
        <taxon>Bryophytina</taxon>
        <taxon>Bryopsida</taxon>
        <taxon>Funariidae</taxon>
        <taxon>Funariales</taxon>
        <taxon>Funariaceae</taxon>
        <taxon>Physcomitrium</taxon>
    </lineage>
</organism>
<keyword evidence="3" id="KW-1185">Reference proteome</keyword>
<reference evidence="1 3" key="1">
    <citation type="journal article" date="2008" name="Science">
        <title>The Physcomitrella genome reveals evolutionary insights into the conquest of land by plants.</title>
        <authorList>
            <person name="Rensing S."/>
            <person name="Lang D."/>
            <person name="Zimmer A."/>
            <person name="Terry A."/>
            <person name="Salamov A."/>
            <person name="Shapiro H."/>
            <person name="Nishiyama T."/>
            <person name="Perroud P.-F."/>
            <person name="Lindquist E."/>
            <person name="Kamisugi Y."/>
            <person name="Tanahashi T."/>
            <person name="Sakakibara K."/>
            <person name="Fujita T."/>
            <person name="Oishi K."/>
            <person name="Shin-I T."/>
            <person name="Kuroki Y."/>
            <person name="Toyoda A."/>
            <person name="Suzuki Y."/>
            <person name="Hashimoto A."/>
            <person name="Yamaguchi K."/>
            <person name="Sugano A."/>
            <person name="Kohara Y."/>
            <person name="Fujiyama A."/>
            <person name="Anterola A."/>
            <person name="Aoki S."/>
            <person name="Ashton N."/>
            <person name="Barbazuk W.B."/>
            <person name="Barker E."/>
            <person name="Bennetzen J."/>
            <person name="Bezanilla M."/>
            <person name="Blankenship R."/>
            <person name="Cho S.H."/>
            <person name="Dutcher S."/>
            <person name="Estelle M."/>
            <person name="Fawcett J.A."/>
            <person name="Gundlach H."/>
            <person name="Hanada K."/>
            <person name="Heyl A."/>
            <person name="Hicks K.A."/>
            <person name="Hugh J."/>
            <person name="Lohr M."/>
            <person name="Mayer K."/>
            <person name="Melkozernov A."/>
            <person name="Murata T."/>
            <person name="Nelson D."/>
            <person name="Pils B."/>
            <person name="Prigge M."/>
            <person name="Reiss B."/>
            <person name="Renner T."/>
            <person name="Rombauts S."/>
            <person name="Rushton P."/>
            <person name="Sanderfoot A."/>
            <person name="Schween G."/>
            <person name="Shiu S.-H."/>
            <person name="Stueber K."/>
            <person name="Theodoulou F.L."/>
            <person name="Tu H."/>
            <person name="Van de Peer Y."/>
            <person name="Verrier P.J."/>
            <person name="Waters E."/>
            <person name="Wood A."/>
            <person name="Yang L."/>
            <person name="Cove D."/>
            <person name="Cuming A."/>
            <person name="Hasebe M."/>
            <person name="Lucas S."/>
            <person name="Mishler D.B."/>
            <person name="Reski R."/>
            <person name="Grigoriev I."/>
            <person name="Quatrano R.S."/>
            <person name="Boore J.L."/>
        </authorList>
    </citation>
    <scope>NUCLEOTIDE SEQUENCE [LARGE SCALE GENOMIC DNA]</scope>
    <source>
        <strain evidence="2 3">cv. Gransden 2004</strain>
    </source>
</reference>
<dbReference type="EnsemblPlants" id="Pp3c25_6250V3.2">
    <property type="protein sequence ID" value="Pp3c25_6250V3.2"/>
    <property type="gene ID" value="Pp3c25_6250"/>
</dbReference>